<evidence type="ECO:0000313" key="2">
    <source>
        <dbReference type="Proteomes" id="UP000233556"/>
    </source>
</evidence>
<dbReference type="OrthoDB" id="276744at2759"/>
<keyword evidence="2" id="KW-1185">Reference proteome</keyword>
<reference evidence="2" key="1">
    <citation type="submission" date="2017-11" db="EMBL/GenBank/DDBJ databases">
        <authorList>
            <person name="Lima N.C."/>
            <person name="Parody-Merino A.M."/>
            <person name="Battley P.F."/>
            <person name="Fidler A.E."/>
            <person name="Prosdocimi F."/>
        </authorList>
    </citation>
    <scope>NUCLEOTIDE SEQUENCE [LARGE SCALE GENOMIC DNA]</scope>
</reference>
<name>A0A2I0U3V2_LIMLA</name>
<gene>
    <name evidence="1" type="ORF">llap_8936</name>
</gene>
<dbReference type="PANTHER" id="PTHR33332">
    <property type="entry name" value="REVERSE TRANSCRIPTASE DOMAIN-CONTAINING PROTEIN"/>
    <property type="match status" value="1"/>
</dbReference>
<reference evidence="2" key="2">
    <citation type="submission" date="2017-12" db="EMBL/GenBank/DDBJ databases">
        <title>Genome sequence of the Bar-tailed Godwit (Limosa lapponica baueri).</title>
        <authorList>
            <person name="Lima N.C.B."/>
            <person name="Parody-Merino A.M."/>
            <person name="Battley P.F."/>
            <person name="Fidler A.E."/>
            <person name="Prosdocimi F."/>
        </authorList>
    </citation>
    <scope>NUCLEOTIDE SEQUENCE [LARGE SCALE GENOMIC DNA]</scope>
</reference>
<accession>A0A2I0U3V2</accession>
<dbReference type="AlphaFoldDB" id="A0A2I0U3V2"/>
<protein>
    <submittedName>
        <fullName evidence="1">Uncharacterized protein</fullName>
    </submittedName>
</protein>
<sequence>MKAKGAARNRGIMQISLWLRGWCITSRGKEVIIPLYSLPVRPHLEYCVQFWSLLYKKDVDTLERVQRRATKVIKGLGSLWYEERLRELDLFSLEKRRVRGDLSTVFQYLKGGYKEDGDCLFTRSHREKTRGNSSKLLQGRFRLDTRGQLFTMRTISYWNNLLREVVDSPTLDTFEIELDRMLGHLVWTMLLPRKVGPDDP</sequence>
<dbReference type="EMBL" id="KZ506212">
    <property type="protein sequence ID" value="PKU40764.1"/>
    <property type="molecule type" value="Genomic_DNA"/>
</dbReference>
<evidence type="ECO:0000313" key="1">
    <source>
        <dbReference type="EMBL" id="PKU40764.1"/>
    </source>
</evidence>
<proteinExistence type="predicted"/>
<dbReference type="Proteomes" id="UP000233556">
    <property type="component" value="Unassembled WGS sequence"/>
</dbReference>
<organism evidence="1 2">
    <name type="scientific">Limosa lapponica baueri</name>
    <dbReference type="NCBI Taxonomy" id="1758121"/>
    <lineage>
        <taxon>Eukaryota</taxon>
        <taxon>Metazoa</taxon>
        <taxon>Chordata</taxon>
        <taxon>Craniata</taxon>
        <taxon>Vertebrata</taxon>
        <taxon>Euteleostomi</taxon>
        <taxon>Archelosauria</taxon>
        <taxon>Archosauria</taxon>
        <taxon>Dinosauria</taxon>
        <taxon>Saurischia</taxon>
        <taxon>Theropoda</taxon>
        <taxon>Coelurosauria</taxon>
        <taxon>Aves</taxon>
        <taxon>Neognathae</taxon>
        <taxon>Neoaves</taxon>
        <taxon>Charadriiformes</taxon>
        <taxon>Scolopacidae</taxon>
        <taxon>Limosa</taxon>
    </lineage>
</organism>